<evidence type="ECO:0000256" key="1">
    <source>
        <dbReference type="SAM" id="MobiDB-lite"/>
    </source>
</evidence>
<reference evidence="2 3" key="1">
    <citation type="submission" date="2011-11" db="EMBL/GenBank/DDBJ databases">
        <authorList>
            <person name="Weinstock G."/>
            <person name="Sodergren E."/>
            <person name="Clifton S."/>
            <person name="Fulton L."/>
            <person name="Fulton B."/>
            <person name="Courtney L."/>
            <person name="Fronick C."/>
            <person name="Harrison M."/>
            <person name="Strong C."/>
            <person name="Farmer C."/>
            <person name="Delahaunty K."/>
            <person name="Markovic C."/>
            <person name="Hall O."/>
            <person name="Minx P."/>
            <person name="Tomlinson C."/>
            <person name="Mitreva M."/>
            <person name="Hou S."/>
            <person name="Chen J."/>
            <person name="Wollam A."/>
            <person name="Pepin K.H."/>
            <person name="Johnson M."/>
            <person name="Bhonagiri V."/>
            <person name="Zhang X."/>
            <person name="Suruliraj S."/>
            <person name="Warren W."/>
            <person name="Chinwalla A."/>
            <person name="Mardis E.R."/>
            <person name="Wilson R.K."/>
        </authorList>
    </citation>
    <scope>NUCLEOTIDE SEQUENCE [LARGE SCALE GENOMIC DNA]</scope>
    <source>
        <strain evidence="2 3">YIT 11816</strain>
    </source>
</reference>
<evidence type="ECO:0000313" key="2">
    <source>
        <dbReference type="EMBL" id="EHY30120.1"/>
    </source>
</evidence>
<keyword evidence="3" id="KW-1185">Reference proteome</keyword>
<dbReference type="STRING" id="762967.HMPREF9440_02543"/>
<sequence length="76" mass="8373">METIAAALTKEHGRTARIPFKPKAGRHRPKSGCLRHSGPFCGRHAVSRHDKKPESPPRPFGAVMPVFDCASLTDRL</sequence>
<dbReference type="HOGENOM" id="CLU_2653151_0_0_4"/>
<organism evidence="2 3">
    <name type="scientific">Sutterella parvirubra YIT 11816</name>
    <dbReference type="NCBI Taxonomy" id="762967"/>
    <lineage>
        <taxon>Bacteria</taxon>
        <taxon>Pseudomonadati</taxon>
        <taxon>Pseudomonadota</taxon>
        <taxon>Betaproteobacteria</taxon>
        <taxon>Burkholderiales</taxon>
        <taxon>Sutterellaceae</taxon>
        <taxon>Sutterella</taxon>
    </lineage>
</organism>
<name>H3KID1_9BURK</name>
<proteinExistence type="predicted"/>
<dbReference type="Proteomes" id="UP000004956">
    <property type="component" value="Unassembled WGS sequence"/>
</dbReference>
<dbReference type="AlphaFoldDB" id="H3KID1"/>
<comment type="caution">
    <text evidence="2">The sequence shown here is derived from an EMBL/GenBank/DDBJ whole genome shotgun (WGS) entry which is preliminary data.</text>
</comment>
<evidence type="ECO:0000313" key="3">
    <source>
        <dbReference type="Proteomes" id="UP000004956"/>
    </source>
</evidence>
<dbReference type="EMBL" id="AFBQ01000391">
    <property type="protein sequence ID" value="EHY30120.1"/>
    <property type="molecule type" value="Genomic_DNA"/>
</dbReference>
<gene>
    <name evidence="2" type="ORF">HMPREF9440_02543</name>
</gene>
<feature type="region of interest" description="Disordered" evidence="1">
    <location>
        <begin position="20"/>
        <end position="60"/>
    </location>
</feature>
<protein>
    <submittedName>
        <fullName evidence="2">Uncharacterized protein</fullName>
    </submittedName>
</protein>
<accession>H3KID1</accession>